<feature type="compositionally biased region" description="Basic and acidic residues" evidence="1">
    <location>
        <begin position="168"/>
        <end position="199"/>
    </location>
</feature>
<feature type="compositionally biased region" description="Polar residues" evidence="1">
    <location>
        <begin position="206"/>
        <end position="216"/>
    </location>
</feature>
<accession>S9Q086</accession>
<dbReference type="RefSeq" id="XP_013018743.1">
    <property type="nucleotide sequence ID" value="XM_013163289.1"/>
</dbReference>
<evidence type="ECO:0000259" key="2">
    <source>
        <dbReference type="PROSITE" id="PS51836"/>
    </source>
</evidence>
<proteinExistence type="predicted"/>
<dbReference type="eggNOG" id="ENOG502R9AK">
    <property type="taxonomic scope" value="Eukaryota"/>
</dbReference>
<evidence type="ECO:0000256" key="1">
    <source>
        <dbReference type="SAM" id="MobiDB-lite"/>
    </source>
</evidence>
<dbReference type="AlphaFoldDB" id="S9Q086"/>
<feature type="compositionally biased region" description="Polar residues" evidence="1">
    <location>
        <begin position="156"/>
        <end position="166"/>
    </location>
</feature>
<dbReference type="GeneID" id="25029853"/>
<dbReference type="Proteomes" id="UP000016088">
    <property type="component" value="Unassembled WGS sequence"/>
</dbReference>
<dbReference type="InterPro" id="IPR037545">
    <property type="entry name" value="DENN_FNIP1/2"/>
</dbReference>
<feature type="compositionally biased region" description="Low complexity" evidence="1">
    <location>
        <begin position="237"/>
        <end position="258"/>
    </location>
</feature>
<dbReference type="HOGENOM" id="CLU_338068_0_0_1"/>
<reference evidence="3 4" key="1">
    <citation type="journal article" date="2011" name="Science">
        <title>Comparative functional genomics of the fission yeasts.</title>
        <authorList>
            <person name="Rhind N."/>
            <person name="Chen Z."/>
            <person name="Yassour M."/>
            <person name="Thompson D.A."/>
            <person name="Haas B.J."/>
            <person name="Habib N."/>
            <person name="Wapinski I."/>
            <person name="Roy S."/>
            <person name="Lin M.F."/>
            <person name="Heiman D.I."/>
            <person name="Young S.K."/>
            <person name="Furuya K."/>
            <person name="Guo Y."/>
            <person name="Pidoux A."/>
            <person name="Chen H.M."/>
            <person name="Robbertse B."/>
            <person name="Goldberg J.M."/>
            <person name="Aoki K."/>
            <person name="Bayne E.H."/>
            <person name="Berlin A.M."/>
            <person name="Desjardins C.A."/>
            <person name="Dobbs E."/>
            <person name="Dukaj L."/>
            <person name="Fan L."/>
            <person name="FitzGerald M.G."/>
            <person name="French C."/>
            <person name="Gujja S."/>
            <person name="Hansen K."/>
            <person name="Keifenheim D."/>
            <person name="Levin J.Z."/>
            <person name="Mosher R.A."/>
            <person name="Mueller C.A."/>
            <person name="Pfiffner J."/>
            <person name="Priest M."/>
            <person name="Russ C."/>
            <person name="Smialowska A."/>
            <person name="Swoboda P."/>
            <person name="Sykes S.M."/>
            <person name="Vaughn M."/>
            <person name="Vengrova S."/>
            <person name="Yoder R."/>
            <person name="Zeng Q."/>
            <person name="Allshire R."/>
            <person name="Baulcombe D."/>
            <person name="Birren B.W."/>
            <person name="Brown W."/>
            <person name="Ekwall K."/>
            <person name="Kellis M."/>
            <person name="Leatherwood J."/>
            <person name="Levin H."/>
            <person name="Margalit H."/>
            <person name="Martienssen R."/>
            <person name="Nieduszynski C.A."/>
            <person name="Spatafora J.W."/>
            <person name="Friedman N."/>
            <person name="Dalgaard J.Z."/>
            <person name="Baumann P."/>
            <person name="Niki H."/>
            <person name="Regev A."/>
            <person name="Nusbaum C."/>
        </authorList>
    </citation>
    <scope>NUCLEOTIDE SEQUENCE [LARGE SCALE GENOMIC DNA]</scope>
    <source>
        <strain evidence="4">yFS286</strain>
    </source>
</reference>
<protein>
    <recommendedName>
        <fullName evidence="2">UDENN FNIP1/2-type domain-containing protein</fullName>
    </recommendedName>
</protein>
<evidence type="ECO:0000313" key="3">
    <source>
        <dbReference type="EMBL" id="EPX73113.1"/>
    </source>
</evidence>
<feature type="compositionally biased region" description="Polar residues" evidence="1">
    <location>
        <begin position="259"/>
        <end position="269"/>
    </location>
</feature>
<sequence>MLHFLFHSGSSSGINSSSKESYELLHGLEKPSPEIKDLSFRFVLVQDIGDRKKTILFDSKYSDYEGHETQLRDSSHAPLTDLMFGAIPMSQKNTVTKLHVLQSPSSSSKEYMLTQLFQINLCGPVETPGNDIGGEENSFDEQGVNKHKYHGLGASNIKSENSTQCDGETARPRSDDQIDESRSVQSEKDEKGTRKESKLSPKRKNNVASTSSSSLLHDQMEKLLSIRPSVKERPRPSRLTSYSPRSSSPISVSHSSASVPDTLSNNNPFLGTRKLNGASYPVNKETGNLMENMRRRRKNRPPPINLSTSSLNGAGGTLSPFLFTETRTRPSTYALALIITVPITYEITVHPLTFYWSLFSNATKSLKTDIDNHIRELLCVSLSNSSNCNENAIPLIQSTSSKVGFGSYSLQKDAFTITKIQQCLRILRTGISAPLIQPSVFSSDTWMENIKILEGSCRNEKQKMFISALLTLAMKMSRLKKTEKTPCKIMIQSSRAPIARRFLYILAPLLRPSLVTSSTDILDPNSLFPSSGMLSSQSMPFTPIYTSNNTGDILSLNVPNSSQAIDIRSSKSSNHSTSHKSSLRNYLGSSWRFKFMRSSYQSSPTGPESSGGVSSSSSRQRQQQHSFGSFSPYSSDFTFGSDCYGGLEYMDSVNANKEALKGLPKSRLVPNGMLQVDLPMIDSNCDSTRTRLPKLGPSVSQAGFLTYLHPCFDLQAAPLDAYIIPNREEFFASTLTSMLETNMTPKKENDTSLYSRIAVANIDECNIQCYELCEFPVMDDCSPQNAESFAPKLNCNIFRETIMTSFDVNQGCFYSLKRSYGLYDYGYVDDDFVNIALAGKLESVFDYINKEDV</sequence>
<dbReference type="OrthoDB" id="10051712at2759"/>
<keyword evidence="4" id="KW-1185">Reference proteome</keyword>
<dbReference type="OMA" id="YMLTQLF"/>
<evidence type="ECO:0000313" key="4">
    <source>
        <dbReference type="Proteomes" id="UP000016088"/>
    </source>
</evidence>
<gene>
    <name evidence="3" type="ORF">SOCG_00869</name>
</gene>
<dbReference type="EMBL" id="KE503207">
    <property type="protein sequence ID" value="EPX73113.1"/>
    <property type="molecule type" value="Genomic_DNA"/>
</dbReference>
<dbReference type="VEuPathDB" id="FungiDB:SOCG_00869"/>
<name>S9Q086_SCHOY</name>
<feature type="domain" description="UDENN FNIP1/2-type" evidence="2">
    <location>
        <begin position="35"/>
        <end position="853"/>
    </location>
</feature>
<feature type="region of interest" description="Disordered" evidence="1">
    <location>
        <begin position="602"/>
        <end position="629"/>
    </location>
</feature>
<organism evidence="3 4">
    <name type="scientific">Schizosaccharomyces octosporus (strain yFS286)</name>
    <name type="common">Fission yeast</name>
    <name type="synonym">Octosporomyces octosporus</name>
    <dbReference type="NCBI Taxonomy" id="483514"/>
    <lineage>
        <taxon>Eukaryota</taxon>
        <taxon>Fungi</taxon>
        <taxon>Dikarya</taxon>
        <taxon>Ascomycota</taxon>
        <taxon>Taphrinomycotina</taxon>
        <taxon>Schizosaccharomycetes</taxon>
        <taxon>Schizosaccharomycetales</taxon>
        <taxon>Schizosaccharomycetaceae</taxon>
        <taxon>Schizosaccharomyces</taxon>
    </lineage>
</organism>
<dbReference type="PROSITE" id="PS51836">
    <property type="entry name" value="DENN_FNIP12"/>
    <property type="match status" value="1"/>
</dbReference>
<dbReference type="GO" id="GO:0005737">
    <property type="term" value="C:cytoplasm"/>
    <property type="evidence" value="ECO:0007669"/>
    <property type="project" value="UniProtKB-ARBA"/>
</dbReference>
<feature type="region of interest" description="Disordered" evidence="1">
    <location>
        <begin position="151"/>
        <end position="284"/>
    </location>
</feature>